<accession>A0A846WI43</accession>
<dbReference type="PANTHER" id="PTHR11986">
    <property type="entry name" value="AMINOTRANSFERASE CLASS III"/>
    <property type="match status" value="1"/>
</dbReference>
<evidence type="ECO:0000256" key="4">
    <source>
        <dbReference type="ARBA" id="ARBA00022576"/>
    </source>
</evidence>
<dbReference type="InterPro" id="IPR005814">
    <property type="entry name" value="Aminotrans_3"/>
</dbReference>
<dbReference type="Gene3D" id="3.75.10.10">
    <property type="entry name" value="L-arginine/glycine Amidinotransferase, Chain A"/>
    <property type="match status" value="1"/>
</dbReference>
<evidence type="ECO:0000256" key="8">
    <source>
        <dbReference type="ARBA" id="ARBA00030587"/>
    </source>
</evidence>
<dbReference type="Proteomes" id="UP000563898">
    <property type="component" value="Unassembled WGS sequence"/>
</dbReference>
<reference evidence="9 10" key="1">
    <citation type="submission" date="2020-04" db="EMBL/GenBank/DDBJ databases">
        <title>MicrobeNet Type strains.</title>
        <authorList>
            <person name="Nicholson A.C."/>
        </authorList>
    </citation>
    <scope>NUCLEOTIDE SEQUENCE [LARGE SCALE GENOMIC DNA]</scope>
    <source>
        <strain evidence="9 10">ATCC BAA-14</strain>
    </source>
</reference>
<sequence>MTLTTPDVSVRPATTGFPARVARTRSYAMTPPTHFTVTYAINPWMNPSVGVDSDRAMAQWECLRRTYEALGHTVHTVDAQPGLPDMVYAANGGLVVDGTAIAARFTFPERAAEAGHYARWFRTAGIRQVHQTTGVQEGEGDFLVVGDRILAGTGFRTHPDTHAEIAALTGLPVITLDLVDPRFYHLDTALGVLDERTIAYYPPAFSAASRRLLAELHPDAIIATDADAQVLGLNLVSDGRHVVMTDAAPHLESQIRRAGFEPITLDLSELLKGGGGIKCCTLELRPAADAGQSASEALMTGPNTIGAPRHLESSPEPHVAHNYSPLPVVAATAEGAWITDVDGYRYLDCLGAYSAVNFGHRNPEIVAAATEQLHRLTLTSRAFGSDQLEPFCAALAALCEKDLVLPMNTGAEAVESALKVARKWGYDVKGVPAGAAEIIVAGGNFHGRTISIISFSDDDSARDGFGPYTPGFVRVPFGDVDAMAAAITDHTVAVLVEPIQGEAGIIVPPEGYLPAVRRLCTDHDVLMIADEIQSGLGRTGKTFACQHWDVVPDVYTLGKALGGGVLPVSAVVADADVLGVLHPGEHGSTFGGNPLAAAVGHTVVRMLADGTWQARAADLGEHLHARLREFVGHGVLAVRGKGLWAGLDIDPQLGTGKEICLRLAQWGVLAKDTHSSTIRFAPPLVITHDEIDWMIERFALALCG</sequence>
<dbReference type="Gene3D" id="3.90.1150.10">
    <property type="entry name" value="Aspartate Aminotransferase, domain 1"/>
    <property type="match status" value="1"/>
</dbReference>
<keyword evidence="5" id="KW-0641">Proline biosynthesis</keyword>
<dbReference type="CDD" id="cd00610">
    <property type="entry name" value="OAT_like"/>
    <property type="match status" value="1"/>
</dbReference>
<comment type="caution">
    <text evidence="9">The sequence shown here is derived from an EMBL/GenBank/DDBJ whole genome shotgun (WGS) entry which is preliminary data.</text>
</comment>
<dbReference type="SUPFAM" id="SSF55909">
    <property type="entry name" value="Pentein"/>
    <property type="match status" value="1"/>
</dbReference>
<dbReference type="EC" id="2.6.1.13" evidence="3"/>
<dbReference type="Pfam" id="PF00202">
    <property type="entry name" value="Aminotran_3"/>
    <property type="match status" value="1"/>
</dbReference>
<gene>
    <name evidence="9" type="primary">rocD</name>
    <name evidence="9" type="ORF">HGA05_07090</name>
</gene>
<evidence type="ECO:0000256" key="1">
    <source>
        <dbReference type="ARBA" id="ARBA00001933"/>
    </source>
</evidence>
<dbReference type="InterPro" id="IPR015424">
    <property type="entry name" value="PyrdxlP-dep_Trfase"/>
</dbReference>
<dbReference type="PANTHER" id="PTHR11986:SF18">
    <property type="entry name" value="ORNITHINE AMINOTRANSFERASE, MITOCHONDRIAL"/>
    <property type="match status" value="1"/>
</dbReference>
<comment type="pathway">
    <text evidence="2">Amino-acid biosynthesis; L-proline biosynthesis; L-glutamate 5-semialdehyde from L-ornithine: step 1/1.</text>
</comment>
<dbReference type="Gene3D" id="3.40.640.10">
    <property type="entry name" value="Type I PLP-dependent aspartate aminotransferase-like (Major domain)"/>
    <property type="match status" value="1"/>
</dbReference>
<evidence type="ECO:0000256" key="3">
    <source>
        <dbReference type="ARBA" id="ARBA00012924"/>
    </source>
</evidence>
<comment type="cofactor">
    <cofactor evidence="1">
        <name>pyridoxal 5'-phosphate</name>
        <dbReference type="ChEBI" id="CHEBI:597326"/>
    </cofactor>
</comment>
<dbReference type="InterPro" id="IPR010164">
    <property type="entry name" value="Orn_aminotrans"/>
</dbReference>
<dbReference type="NCBIfam" id="TIGR01885">
    <property type="entry name" value="Orn_aminotrans"/>
    <property type="match status" value="1"/>
</dbReference>
<dbReference type="InterPro" id="IPR015421">
    <property type="entry name" value="PyrdxlP-dep_Trfase_major"/>
</dbReference>
<dbReference type="NCBIfam" id="NF045659">
    <property type="entry name" value="DiMArgaseDdahMtb"/>
    <property type="match status" value="1"/>
</dbReference>
<dbReference type="InterPro" id="IPR049704">
    <property type="entry name" value="Aminotrans_3_PPA_site"/>
</dbReference>
<dbReference type="RefSeq" id="WP_081482557.1">
    <property type="nucleotide sequence ID" value="NZ_JAAXPC010000003.1"/>
</dbReference>
<proteinExistence type="predicted"/>
<dbReference type="GO" id="GO:0030170">
    <property type="term" value="F:pyridoxal phosphate binding"/>
    <property type="evidence" value="ECO:0007669"/>
    <property type="project" value="InterPro"/>
</dbReference>
<dbReference type="UniPathway" id="UPA00098">
    <property type="reaction ID" value="UER00358"/>
</dbReference>
<dbReference type="InterPro" id="IPR050103">
    <property type="entry name" value="Class-III_PLP-dep_AT"/>
</dbReference>
<dbReference type="AlphaFoldDB" id="A0A846WI43"/>
<evidence type="ECO:0000256" key="7">
    <source>
        <dbReference type="ARBA" id="ARBA00022898"/>
    </source>
</evidence>
<keyword evidence="6 9" id="KW-0808">Transferase</keyword>
<evidence type="ECO:0000313" key="9">
    <source>
        <dbReference type="EMBL" id="NKY01334.1"/>
    </source>
</evidence>
<dbReference type="SUPFAM" id="SSF53383">
    <property type="entry name" value="PLP-dependent transferases"/>
    <property type="match status" value="1"/>
</dbReference>
<evidence type="ECO:0000256" key="6">
    <source>
        <dbReference type="ARBA" id="ARBA00022679"/>
    </source>
</evidence>
<keyword evidence="7" id="KW-0663">Pyridoxal phosphate</keyword>
<dbReference type="GO" id="GO:0042802">
    <property type="term" value="F:identical protein binding"/>
    <property type="evidence" value="ECO:0007669"/>
    <property type="project" value="TreeGrafter"/>
</dbReference>
<dbReference type="GO" id="GO:0055129">
    <property type="term" value="P:L-proline biosynthetic process"/>
    <property type="evidence" value="ECO:0007669"/>
    <property type="project" value="UniProtKB-UniPathway"/>
</dbReference>
<dbReference type="Pfam" id="PF19420">
    <property type="entry name" value="DDAH_eukar"/>
    <property type="match status" value="1"/>
</dbReference>
<keyword evidence="5" id="KW-0028">Amino-acid biosynthesis</keyword>
<evidence type="ECO:0000313" key="10">
    <source>
        <dbReference type="Proteomes" id="UP000563898"/>
    </source>
</evidence>
<protein>
    <recommendedName>
        <fullName evidence="3">ornithine aminotransferase</fullName>
        <ecNumber evidence="3">2.6.1.13</ecNumber>
    </recommendedName>
    <alternativeName>
        <fullName evidence="8">Ornithine--oxo-acid aminotransferase</fullName>
    </alternativeName>
</protein>
<dbReference type="GO" id="GO:0004587">
    <property type="term" value="F:ornithine aminotransferase activity"/>
    <property type="evidence" value="ECO:0007669"/>
    <property type="project" value="UniProtKB-EC"/>
</dbReference>
<dbReference type="EMBL" id="JAAXPC010000003">
    <property type="protein sequence ID" value="NKY01334.1"/>
    <property type="molecule type" value="Genomic_DNA"/>
</dbReference>
<name>A0A846WI43_9ACTN</name>
<evidence type="ECO:0000256" key="5">
    <source>
        <dbReference type="ARBA" id="ARBA00022650"/>
    </source>
</evidence>
<dbReference type="PROSITE" id="PS00600">
    <property type="entry name" value="AA_TRANSFER_CLASS_3"/>
    <property type="match status" value="1"/>
</dbReference>
<dbReference type="InterPro" id="IPR015422">
    <property type="entry name" value="PyrdxlP-dep_Trfase_small"/>
</dbReference>
<keyword evidence="4 9" id="KW-0032">Aminotransferase</keyword>
<organism evidence="9 10">
    <name type="scientific">Gordonia polyisoprenivorans</name>
    <dbReference type="NCBI Taxonomy" id="84595"/>
    <lineage>
        <taxon>Bacteria</taxon>
        <taxon>Bacillati</taxon>
        <taxon>Actinomycetota</taxon>
        <taxon>Actinomycetes</taxon>
        <taxon>Mycobacteriales</taxon>
        <taxon>Gordoniaceae</taxon>
        <taxon>Gordonia</taxon>
    </lineage>
</organism>
<dbReference type="FunFam" id="3.40.640.10:FF:000011">
    <property type="entry name" value="Ornithine aminotransferase"/>
    <property type="match status" value="1"/>
</dbReference>
<evidence type="ECO:0000256" key="2">
    <source>
        <dbReference type="ARBA" id="ARBA00004998"/>
    </source>
</evidence>